<evidence type="ECO:0000256" key="13">
    <source>
        <dbReference type="ARBA" id="ARBA00023237"/>
    </source>
</evidence>
<dbReference type="GO" id="GO:0015891">
    <property type="term" value="P:siderophore transport"/>
    <property type="evidence" value="ECO:0007669"/>
    <property type="project" value="InterPro"/>
</dbReference>
<evidence type="ECO:0000256" key="5">
    <source>
        <dbReference type="ARBA" id="ARBA00022496"/>
    </source>
</evidence>
<keyword evidence="10 16" id="KW-0798">TonB box</keyword>
<dbReference type="Proteomes" id="UP000060602">
    <property type="component" value="Chromosome"/>
</dbReference>
<keyword evidence="3 14" id="KW-0813">Transport</keyword>
<keyword evidence="11 14" id="KW-0472">Membrane</keyword>
<name>A0A0X8NVL5_ALCXX</name>
<sequence length="777" mass="83641">MAQYKPSHPGAVALKTLGVALGAAASAQAQPAADNATVLAPVTVQADSPAPYKADQVQSGKFVQPLLNTPQSITVVPHEVLEEQHAQSLQDVLRNVPGITFSSGEGNLGWGDMFTIRGFSAEQSITVDGIRDAGMSSRTDIFNLERAEVFKGTGSIESGVSAVGGSVNLVSKEARLGSFYKASGGLGTDHYRRITADLNQELTDSSALRINLMRHHNGVAERDVTEFDRSGMAASLAMGLGTPTRITLDYLHQEDNNIPDGGVPIQRGTGGKRMPNVSRNAWYGDPSLYTEQTRTDQATLKAEHDFNDRVHLTNISRWEQTDRIGVLSPARLNSTSRTSYGYAGAGPLVNSADGIPSYSGYVPLDNPSPYGQLRGNDFGTSKRYTILANQTNLSLDFQTGAIKHQLVTGVEFYKETYGDHERTIKAPSTNPTFDLRNNGGVDMGGVDTVKGADGNRAEVFNTGLYVGDTLTLTPQWLLQGALRYDRFRVTQVSGSAGKHSTNRVEDGAWSGRVGVTYKPAPEASIYASYSQAAQPSALGASTNNNIYGATGGDSYKPAVSKTYELGGKWDLAQGDLSLTGAVFRTELSDSWEYGDDATDVVRALPAKRVDGIELGLAGNITPRWSAFAGVSAMKSRITKGANSGEEAKNVPDLTFNLWTTYAATDKLSLSYGAQYVGKRRYTDNKYVGGKNNNSSTVSGPYGNHPIWVRDDEKAPSYWLHSVAARYRVDKSLTLGMNVENLFNKFYYSRVGASLDGFQLYGVPGAGRTVTFTAELSF</sequence>
<gene>
    <name evidence="20" type="ORF">AL504_03375</name>
</gene>
<dbReference type="PROSITE" id="PS52016">
    <property type="entry name" value="TONB_DEPENDENT_REC_3"/>
    <property type="match status" value="1"/>
</dbReference>
<keyword evidence="12 20" id="KW-0675">Receptor</keyword>
<keyword evidence="6 14" id="KW-0812">Transmembrane</keyword>
<evidence type="ECO:0000256" key="17">
    <source>
        <dbReference type="SAM" id="SignalP"/>
    </source>
</evidence>
<dbReference type="FunFam" id="2.170.130.10:FF:000001">
    <property type="entry name" value="Catecholate siderophore TonB-dependent receptor"/>
    <property type="match status" value="1"/>
</dbReference>
<dbReference type="NCBIfam" id="TIGR01783">
    <property type="entry name" value="TonB-siderophor"/>
    <property type="match status" value="1"/>
</dbReference>
<comment type="similarity">
    <text evidence="2 14 16">Belongs to the TonB-dependent receptor family.</text>
</comment>
<feature type="chain" id="PRO_5007068992" evidence="17">
    <location>
        <begin position="30"/>
        <end position="777"/>
    </location>
</feature>
<evidence type="ECO:0000256" key="3">
    <source>
        <dbReference type="ARBA" id="ARBA00022448"/>
    </source>
</evidence>
<keyword evidence="5" id="KW-0410">Iron transport</keyword>
<keyword evidence="13 14" id="KW-0998">Cell outer membrane</keyword>
<dbReference type="InterPro" id="IPR036942">
    <property type="entry name" value="Beta-barrel_TonB_sf"/>
</dbReference>
<dbReference type="PANTHER" id="PTHR32552:SF83">
    <property type="entry name" value="BLR3904 PROTEIN"/>
    <property type="match status" value="1"/>
</dbReference>
<dbReference type="InterPro" id="IPR010105">
    <property type="entry name" value="TonB_sidphr_rcpt"/>
</dbReference>
<dbReference type="InterPro" id="IPR000531">
    <property type="entry name" value="Beta-barrel_TonB"/>
</dbReference>
<accession>A0A0X8NVL5</accession>
<protein>
    <submittedName>
        <fullName evidence="20">TonB-dependent siderophore receptor</fullName>
    </submittedName>
</protein>
<evidence type="ECO:0000313" key="20">
    <source>
        <dbReference type="EMBL" id="AMG35169.1"/>
    </source>
</evidence>
<keyword evidence="8" id="KW-0408">Iron</keyword>
<evidence type="ECO:0000256" key="12">
    <source>
        <dbReference type="ARBA" id="ARBA00023170"/>
    </source>
</evidence>
<dbReference type="SUPFAM" id="SSF56935">
    <property type="entry name" value="Porins"/>
    <property type="match status" value="1"/>
</dbReference>
<dbReference type="PANTHER" id="PTHR32552">
    <property type="entry name" value="FERRICHROME IRON RECEPTOR-RELATED"/>
    <property type="match status" value="1"/>
</dbReference>
<proteinExistence type="inferred from homology"/>
<feature type="domain" description="TonB-dependent receptor-like beta-barrel" evidence="18">
    <location>
        <begin position="247"/>
        <end position="741"/>
    </location>
</feature>
<dbReference type="Gene3D" id="2.40.170.20">
    <property type="entry name" value="TonB-dependent receptor, beta-barrel domain"/>
    <property type="match status" value="1"/>
</dbReference>
<dbReference type="PROSITE" id="PS01156">
    <property type="entry name" value="TONB_DEPENDENT_REC_2"/>
    <property type="match status" value="1"/>
</dbReference>
<evidence type="ECO:0000256" key="11">
    <source>
        <dbReference type="ARBA" id="ARBA00023136"/>
    </source>
</evidence>
<dbReference type="InterPro" id="IPR010917">
    <property type="entry name" value="TonB_rcpt_CS"/>
</dbReference>
<feature type="short sequence motif" description="TonB C-terminal box" evidence="15">
    <location>
        <begin position="760"/>
        <end position="777"/>
    </location>
</feature>
<evidence type="ECO:0000256" key="14">
    <source>
        <dbReference type="PROSITE-ProRule" id="PRU01360"/>
    </source>
</evidence>
<feature type="domain" description="TonB-dependent receptor plug" evidence="19">
    <location>
        <begin position="66"/>
        <end position="165"/>
    </location>
</feature>
<evidence type="ECO:0000256" key="15">
    <source>
        <dbReference type="PROSITE-ProRule" id="PRU10144"/>
    </source>
</evidence>
<evidence type="ECO:0000256" key="16">
    <source>
        <dbReference type="RuleBase" id="RU003357"/>
    </source>
</evidence>
<dbReference type="Gene3D" id="2.170.130.10">
    <property type="entry name" value="TonB-dependent receptor, plug domain"/>
    <property type="match status" value="1"/>
</dbReference>
<reference evidence="21" key="1">
    <citation type="submission" date="2015-12" db="EMBL/GenBank/DDBJ databases">
        <title>FDA dAtabase for Regulatory Grade micrObial Sequences (FDA-ARGOS): Supporting development and validation of Infectious Disease Dx tests.</title>
        <authorList>
            <person name="Case J."/>
            <person name="Tallon L."/>
            <person name="Sadzewicz L."/>
            <person name="Sengamalay N."/>
            <person name="Ott S."/>
            <person name="Godinez A."/>
            <person name="Nagaraj S."/>
            <person name="Nadendla S."/>
            <person name="Sichtig H."/>
        </authorList>
    </citation>
    <scope>NUCLEOTIDE SEQUENCE [LARGE SCALE GENOMIC DNA]</scope>
    <source>
        <strain evidence="21">FDAARGOS_147</strain>
    </source>
</reference>
<dbReference type="CDD" id="cd01347">
    <property type="entry name" value="ligand_gated_channel"/>
    <property type="match status" value="1"/>
</dbReference>
<dbReference type="InterPro" id="IPR039426">
    <property type="entry name" value="TonB-dep_rcpt-like"/>
</dbReference>
<evidence type="ECO:0000259" key="19">
    <source>
        <dbReference type="Pfam" id="PF07715"/>
    </source>
</evidence>
<organism evidence="20 21">
    <name type="scientific">Alcaligenes xylosoxydans xylosoxydans</name>
    <name type="common">Achromobacter xylosoxidans</name>
    <dbReference type="NCBI Taxonomy" id="85698"/>
    <lineage>
        <taxon>Bacteria</taxon>
        <taxon>Pseudomonadati</taxon>
        <taxon>Pseudomonadota</taxon>
        <taxon>Betaproteobacteria</taxon>
        <taxon>Burkholderiales</taxon>
        <taxon>Alcaligenaceae</taxon>
        <taxon>Achromobacter</taxon>
    </lineage>
</organism>
<evidence type="ECO:0000256" key="10">
    <source>
        <dbReference type="ARBA" id="ARBA00023077"/>
    </source>
</evidence>
<evidence type="ECO:0000256" key="7">
    <source>
        <dbReference type="ARBA" id="ARBA00022729"/>
    </source>
</evidence>
<evidence type="ECO:0000256" key="9">
    <source>
        <dbReference type="ARBA" id="ARBA00023065"/>
    </source>
</evidence>
<evidence type="ECO:0000259" key="18">
    <source>
        <dbReference type="Pfam" id="PF00593"/>
    </source>
</evidence>
<evidence type="ECO:0000256" key="2">
    <source>
        <dbReference type="ARBA" id="ARBA00009810"/>
    </source>
</evidence>
<comment type="subcellular location">
    <subcellularLocation>
        <location evidence="1 14">Cell outer membrane</location>
        <topology evidence="1 14">Multi-pass membrane protein</topology>
    </subcellularLocation>
</comment>
<dbReference type="GO" id="GO:0038023">
    <property type="term" value="F:signaling receptor activity"/>
    <property type="evidence" value="ECO:0007669"/>
    <property type="project" value="InterPro"/>
</dbReference>
<keyword evidence="9" id="KW-0406">Ion transport</keyword>
<dbReference type="GO" id="GO:0015344">
    <property type="term" value="F:siderophore uptake transmembrane transporter activity"/>
    <property type="evidence" value="ECO:0007669"/>
    <property type="project" value="TreeGrafter"/>
</dbReference>
<evidence type="ECO:0000256" key="4">
    <source>
        <dbReference type="ARBA" id="ARBA00022452"/>
    </source>
</evidence>
<dbReference type="Pfam" id="PF07715">
    <property type="entry name" value="Plug"/>
    <property type="match status" value="1"/>
</dbReference>
<dbReference type="InterPro" id="IPR037066">
    <property type="entry name" value="Plug_dom_sf"/>
</dbReference>
<keyword evidence="7 17" id="KW-0732">Signal</keyword>
<dbReference type="EMBL" id="CP014060">
    <property type="protein sequence ID" value="AMG35169.1"/>
    <property type="molecule type" value="Genomic_DNA"/>
</dbReference>
<dbReference type="AlphaFoldDB" id="A0A0X8NVL5"/>
<dbReference type="RefSeq" id="WP_061071184.1">
    <property type="nucleotide sequence ID" value="NZ_CP014060.2"/>
</dbReference>
<evidence type="ECO:0000256" key="1">
    <source>
        <dbReference type="ARBA" id="ARBA00004571"/>
    </source>
</evidence>
<dbReference type="Pfam" id="PF00593">
    <property type="entry name" value="TonB_dep_Rec_b-barrel"/>
    <property type="match status" value="1"/>
</dbReference>
<evidence type="ECO:0000256" key="6">
    <source>
        <dbReference type="ARBA" id="ARBA00022692"/>
    </source>
</evidence>
<evidence type="ECO:0000313" key="21">
    <source>
        <dbReference type="Proteomes" id="UP000060602"/>
    </source>
</evidence>
<dbReference type="GO" id="GO:0009279">
    <property type="term" value="C:cell outer membrane"/>
    <property type="evidence" value="ECO:0007669"/>
    <property type="project" value="UniProtKB-SubCell"/>
</dbReference>
<evidence type="ECO:0000256" key="8">
    <source>
        <dbReference type="ARBA" id="ARBA00023004"/>
    </source>
</evidence>
<feature type="signal peptide" evidence="17">
    <location>
        <begin position="1"/>
        <end position="29"/>
    </location>
</feature>
<dbReference type="InterPro" id="IPR012910">
    <property type="entry name" value="Plug_dom"/>
</dbReference>
<keyword evidence="4 14" id="KW-1134">Transmembrane beta strand</keyword>